<reference evidence="2" key="1">
    <citation type="journal article" date="2019" name="Int. J. Syst. Evol. Microbiol.">
        <title>The Global Catalogue of Microorganisms (GCM) 10K type strain sequencing project: providing services to taxonomists for standard genome sequencing and annotation.</title>
        <authorList>
            <consortium name="The Broad Institute Genomics Platform"/>
            <consortium name="The Broad Institute Genome Sequencing Center for Infectious Disease"/>
            <person name="Wu L."/>
            <person name="Ma J."/>
        </authorList>
    </citation>
    <scope>NUCLEOTIDE SEQUENCE [LARGE SCALE GENOMIC DNA]</scope>
    <source>
        <strain evidence="2">KCTC 52438</strain>
    </source>
</reference>
<evidence type="ECO:0000313" key="2">
    <source>
        <dbReference type="Proteomes" id="UP001595476"/>
    </source>
</evidence>
<sequence>MAELLFYKKPVALNREEHKNFKFLPVKDFSFTNGINSVPLTGIEFFEASRELPVLFSKDGQDNFFPLALLSLMNNGHKLISDEGEWQGSYVPAFIRRYPFALTEEGTVCFDSEYAQINADQEEGKPLFNEEGENSESLANIVNFLQQFDQSTKATAEFTKKLAELDLFKPFTIQIMTPEKKPLRMEGLYVIDEAKVAKLDDEIVLSLFKTGQLAWVYAHLHSLGALRHLSKKQQEA</sequence>
<protein>
    <submittedName>
        <fullName evidence="1">SapC family protein</fullName>
    </submittedName>
</protein>
<name>A0ABV7HL51_9GAMM</name>
<dbReference type="Pfam" id="PF07277">
    <property type="entry name" value="SapC"/>
    <property type="match status" value="1"/>
</dbReference>
<keyword evidence="2" id="KW-1185">Reference proteome</keyword>
<gene>
    <name evidence="1" type="ORF">ACFOEK_20240</name>
</gene>
<dbReference type="InterPro" id="IPR010836">
    <property type="entry name" value="SapC"/>
</dbReference>
<accession>A0ABV7HL51</accession>
<dbReference type="EMBL" id="JBHRSZ010000009">
    <property type="protein sequence ID" value="MFC3153381.1"/>
    <property type="molecule type" value="Genomic_DNA"/>
</dbReference>
<organism evidence="1 2">
    <name type="scientific">Litoribrevibacter euphylliae</name>
    <dbReference type="NCBI Taxonomy" id="1834034"/>
    <lineage>
        <taxon>Bacteria</taxon>
        <taxon>Pseudomonadati</taxon>
        <taxon>Pseudomonadota</taxon>
        <taxon>Gammaproteobacteria</taxon>
        <taxon>Oceanospirillales</taxon>
        <taxon>Oceanospirillaceae</taxon>
        <taxon>Litoribrevibacter</taxon>
    </lineage>
</organism>
<dbReference type="Proteomes" id="UP001595476">
    <property type="component" value="Unassembled WGS sequence"/>
</dbReference>
<dbReference type="RefSeq" id="WP_386723302.1">
    <property type="nucleotide sequence ID" value="NZ_JBHRSZ010000009.1"/>
</dbReference>
<proteinExistence type="predicted"/>
<comment type="caution">
    <text evidence="1">The sequence shown here is derived from an EMBL/GenBank/DDBJ whole genome shotgun (WGS) entry which is preliminary data.</text>
</comment>
<evidence type="ECO:0000313" key="1">
    <source>
        <dbReference type="EMBL" id="MFC3153381.1"/>
    </source>
</evidence>